<evidence type="ECO:0000259" key="1">
    <source>
        <dbReference type="Pfam" id="PF13524"/>
    </source>
</evidence>
<organism evidence="2 3">
    <name type="scientific">Acetobacter fallax</name>
    <dbReference type="NCBI Taxonomy" id="1737473"/>
    <lineage>
        <taxon>Bacteria</taxon>
        <taxon>Pseudomonadati</taxon>
        <taxon>Pseudomonadota</taxon>
        <taxon>Alphaproteobacteria</taxon>
        <taxon>Acetobacterales</taxon>
        <taxon>Acetobacteraceae</taxon>
        <taxon>Acetobacter</taxon>
    </lineage>
</organism>
<dbReference type="InterPro" id="IPR055259">
    <property type="entry name" value="YkvP/CgeB_Glyco_trans-like"/>
</dbReference>
<reference evidence="2 3" key="1">
    <citation type="journal article" date="2020" name="Int. J. Syst. Evol. Microbiol.">
        <title>Novel acetic acid bacteria from cider fermentations: Acetobacter conturbans sp. nov. and Acetobacter fallax sp. nov.</title>
        <authorList>
            <person name="Sombolestani A.S."/>
            <person name="Cleenwerck I."/>
            <person name="Cnockaert M."/>
            <person name="Borremans W."/>
            <person name="Wieme A.D."/>
            <person name="De Vuyst L."/>
            <person name="Vandamme P."/>
        </authorList>
    </citation>
    <scope>NUCLEOTIDE SEQUENCE [LARGE SCALE GENOMIC DNA]</scope>
    <source>
        <strain evidence="2 3">LMG 1637</strain>
    </source>
</reference>
<proteinExistence type="predicted"/>
<gene>
    <name evidence="2" type="ORF">GOB84_18210</name>
</gene>
<sequence>MASHCDVLSCHSDIADSHALNVFEGLGRNLQKPLPTLFHSVPEPCFAPNITEKSKLFYIGINWERINGEKGRYHDLLALLDKENLIQIYGPKTFLGVEPWAGFISYSGELPFDGKSVVKSINASGICLVLSSGAHQKSGIMSNRLFEGLAAGAVIIANRNPFIMKYFSDCVYCVDDSLNSAAFASTIRDVVLHIRANVEEARDMAIRAQKRFLESFTLEKGLTDIIQRHPERVAAFIERTAGHDIKTITVIVEYAGLDIDVLLSMLENATRQVRVHVDLLIVCDSRIRETYEDNILEILHGKIASVRYYDDNFCSVDDELDVLPVRVKGTGEQIIAALRDIKTDYFCFMQADDFWFSDHLSSLAFALSKVPKSSFSCSGRIGEIKGNGENLIRHVEELTLSNIWSLADGFFNRNVGRFLYDRSLLADLPTELFAILDGFHYRWFNTKGLLDGNLIQTNYATYVDLRWRIDTLPKPFYDEQEQSAFLRDALRGNPQWIKLSAILQQGQVSGAETVADRGREAVCIRLDHMYSLNAGGDGLDLLRDGFSHPEHEFIWIDGKRGSFTFIVPSDKEALDIALVMGGRNRETDNALQECTLFVNDQKIETFTVKEELALYSVRLPSIESGAARFSLELDHAEPVTSTQGAILDPRKLGLRLAKIGVMKAGAGQEIVSAVKPRTDAVTASKSLIRRLLKRSSRP</sequence>
<comment type="caution">
    <text evidence="2">The sequence shown here is derived from an EMBL/GenBank/DDBJ whole genome shotgun (WGS) entry which is preliminary data.</text>
</comment>
<keyword evidence="3" id="KW-1185">Reference proteome</keyword>
<dbReference type="InterPro" id="IPR029044">
    <property type="entry name" value="Nucleotide-diphossugar_trans"/>
</dbReference>
<dbReference type="SUPFAM" id="SSF53448">
    <property type="entry name" value="Nucleotide-diphospho-sugar transferases"/>
    <property type="match status" value="1"/>
</dbReference>
<dbReference type="EMBL" id="WOSW01000087">
    <property type="protein sequence ID" value="NHO34402.1"/>
    <property type="molecule type" value="Genomic_DNA"/>
</dbReference>
<dbReference type="RefSeq" id="WP_173578803.1">
    <property type="nucleotide sequence ID" value="NZ_WOSW01000087.1"/>
</dbReference>
<evidence type="ECO:0000313" key="2">
    <source>
        <dbReference type="EMBL" id="NHO34402.1"/>
    </source>
</evidence>
<dbReference type="Proteomes" id="UP000615326">
    <property type="component" value="Unassembled WGS sequence"/>
</dbReference>
<protein>
    <submittedName>
        <fullName evidence="2">Glycosyltransferase</fullName>
    </submittedName>
</protein>
<evidence type="ECO:0000313" key="3">
    <source>
        <dbReference type="Proteomes" id="UP000615326"/>
    </source>
</evidence>
<accession>A0ABX0KD81</accession>
<feature type="domain" description="Spore protein YkvP/CgeB glycosyl transferase-like" evidence="1">
    <location>
        <begin position="86"/>
        <end position="226"/>
    </location>
</feature>
<dbReference type="Gene3D" id="3.90.550.10">
    <property type="entry name" value="Spore Coat Polysaccharide Biosynthesis Protein SpsA, Chain A"/>
    <property type="match status" value="1"/>
</dbReference>
<dbReference type="Pfam" id="PF13524">
    <property type="entry name" value="Glyco_trans_1_2"/>
    <property type="match status" value="1"/>
</dbReference>
<name>A0ABX0KD81_9PROT</name>